<protein>
    <recommendedName>
        <fullName evidence="4">Lipoprotein</fullName>
    </recommendedName>
</protein>
<comment type="caution">
    <text evidence="2">The sequence shown here is derived from an EMBL/GenBank/DDBJ whole genome shotgun (WGS) entry which is preliminary data.</text>
</comment>
<organism evidence="2 3">
    <name type="scientific">Mycoplasma phocimorsus</name>
    <dbReference type="NCBI Taxonomy" id="3045839"/>
    <lineage>
        <taxon>Bacteria</taxon>
        <taxon>Bacillati</taxon>
        <taxon>Mycoplasmatota</taxon>
        <taxon>Mollicutes</taxon>
        <taxon>Mycoplasmataceae</taxon>
        <taxon>Mycoplasma</taxon>
    </lineage>
</organism>
<sequence length="129" mass="15440">MIKNKRLKILFSSLLFSFPFVAVSCVISKEKNIETNIELEQRVYTHENLFPRIELSDYYNEIRYDSINETPYFDKEFSSNFIKDLITRLNVSDAKVRWQVENISARKINIYISLLINEKTFNKTYTFEC</sequence>
<reference evidence="2" key="1">
    <citation type="submission" date="2023-05" db="EMBL/GenBank/DDBJ databases">
        <title>Mycoplasma phocimorsus sp. nov., isolated from Scandinavian patients with seal finger or septic arthritis after contact with seals.</title>
        <authorList>
            <person name="Skafte-Holm A."/>
            <person name="Pedersen T.R."/>
            <person name="Froelund M."/>
            <person name="Stegger M."/>
            <person name="Qvortrup K."/>
            <person name="Michaels D.L."/>
            <person name="Brown D.R."/>
            <person name="Jensen J.S."/>
        </authorList>
    </citation>
    <scope>NUCLEOTIDE SEQUENCE</scope>
    <source>
        <strain evidence="2">M5725</strain>
    </source>
</reference>
<dbReference type="Proteomes" id="UP001224428">
    <property type="component" value="Unassembled WGS sequence"/>
</dbReference>
<feature type="signal peptide" evidence="1">
    <location>
        <begin position="1"/>
        <end position="22"/>
    </location>
</feature>
<dbReference type="NCBIfam" id="NF045957">
    <property type="entry name" value="MHO_1590_dom"/>
    <property type="match status" value="1"/>
</dbReference>
<proteinExistence type="predicted"/>
<dbReference type="AlphaFoldDB" id="A0AAJ1PSX1"/>
<accession>A0AAJ1PSX1</accession>
<dbReference type="RefSeq" id="WP_283827135.1">
    <property type="nucleotide sequence ID" value="NZ_JASDDP010000008.1"/>
</dbReference>
<name>A0AAJ1PSX1_9MOLU</name>
<gene>
    <name evidence="2" type="ORF">QLQ80_00685</name>
</gene>
<feature type="chain" id="PRO_5042467512" description="Lipoprotein" evidence="1">
    <location>
        <begin position="23"/>
        <end position="129"/>
    </location>
</feature>
<keyword evidence="3" id="KW-1185">Reference proteome</keyword>
<dbReference type="PROSITE" id="PS51257">
    <property type="entry name" value="PROKAR_LIPOPROTEIN"/>
    <property type="match status" value="1"/>
</dbReference>
<evidence type="ECO:0000313" key="3">
    <source>
        <dbReference type="Proteomes" id="UP001224428"/>
    </source>
</evidence>
<keyword evidence="1" id="KW-0732">Signal</keyword>
<evidence type="ECO:0008006" key="4">
    <source>
        <dbReference type="Google" id="ProtNLM"/>
    </source>
</evidence>
<evidence type="ECO:0000256" key="1">
    <source>
        <dbReference type="SAM" id="SignalP"/>
    </source>
</evidence>
<dbReference type="EMBL" id="JASDDP010000008">
    <property type="protein sequence ID" value="MDJ1645607.1"/>
    <property type="molecule type" value="Genomic_DNA"/>
</dbReference>
<evidence type="ECO:0000313" key="2">
    <source>
        <dbReference type="EMBL" id="MDJ1645607.1"/>
    </source>
</evidence>